<comment type="caution">
    <text evidence="1">The sequence shown here is derived from an EMBL/GenBank/DDBJ whole genome shotgun (WGS) entry which is preliminary data.</text>
</comment>
<organism evidence="1 2">
    <name type="scientific">Dreissena polymorpha</name>
    <name type="common">Zebra mussel</name>
    <name type="synonym">Mytilus polymorpha</name>
    <dbReference type="NCBI Taxonomy" id="45954"/>
    <lineage>
        <taxon>Eukaryota</taxon>
        <taxon>Metazoa</taxon>
        <taxon>Spiralia</taxon>
        <taxon>Lophotrochozoa</taxon>
        <taxon>Mollusca</taxon>
        <taxon>Bivalvia</taxon>
        <taxon>Autobranchia</taxon>
        <taxon>Heteroconchia</taxon>
        <taxon>Euheterodonta</taxon>
        <taxon>Imparidentia</taxon>
        <taxon>Neoheterodontei</taxon>
        <taxon>Myida</taxon>
        <taxon>Dreissenoidea</taxon>
        <taxon>Dreissenidae</taxon>
        <taxon>Dreissena</taxon>
    </lineage>
</organism>
<evidence type="ECO:0000313" key="2">
    <source>
        <dbReference type="Proteomes" id="UP000828390"/>
    </source>
</evidence>
<gene>
    <name evidence="1" type="ORF">DPMN_137989</name>
</gene>
<dbReference type="Proteomes" id="UP000828390">
    <property type="component" value="Unassembled WGS sequence"/>
</dbReference>
<proteinExistence type="predicted"/>
<reference evidence="1" key="1">
    <citation type="journal article" date="2019" name="bioRxiv">
        <title>The Genome of the Zebra Mussel, Dreissena polymorpha: A Resource for Invasive Species Research.</title>
        <authorList>
            <person name="McCartney M.A."/>
            <person name="Auch B."/>
            <person name="Kono T."/>
            <person name="Mallez S."/>
            <person name="Zhang Y."/>
            <person name="Obille A."/>
            <person name="Becker A."/>
            <person name="Abrahante J.E."/>
            <person name="Garbe J."/>
            <person name="Badalamenti J.P."/>
            <person name="Herman A."/>
            <person name="Mangelson H."/>
            <person name="Liachko I."/>
            <person name="Sullivan S."/>
            <person name="Sone E.D."/>
            <person name="Koren S."/>
            <person name="Silverstein K.A.T."/>
            <person name="Beckman K.B."/>
            <person name="Gohl D.M."/>
        </authorList>
    </citation>
    <scope>NUCLEOTIDE SEQUENCE</scope>
    <source>
        <strain evidence="1">Duluth1</strain>
        <tissue evidence="1">Whole animal</tissue>
    </source>
</reference>
<sequence>MPTWTLLHSEQDFDETITAAPGCPQGPFQQRSNHKTSAWLSVLDCALGTPD</sequence>
<reference evidence="1" key="2">
    <citation type="submission" date="2020-11" db="EMBL/GenBank/DDBJ databases">
        <authorList>
            <person name="McCartney M.A."/>
            <person name="Auch B."/>
            <person name="Kono T."/>
            <person name="Mallez S."/>
            <person name="Becker A."/>
            <person name="Gohl D.M."/>
            <person name="Silverstein K.A.T."/>
            <person name="Koren S."/>
            <person name="Bechman K.B."/>
            <person name="Herman A."/>
            <person name="Abrahante J.E."/>
            <person name="Garbe J."/>
        </authorList>
    </citation>
    <scope>NUCLEOTIDE SEQUENCE</scope>
    <source>
        <strain evidence="1">Duluth1</strain>
        <tissue evidence="1">Whole animal</tissue>
    </source>
</reference>
<name>A0A9D4JF73_DREPO</name>
<dbReference type="AlphaFoldDB" id="A0A9D4JF73"/>
<keyword evidence="2" id="KW-1185">Reference proteome</keyword>
<accession>A0A9D4JF73</accession>
<protein>
    <submittedName>
        <fullName evidence="1">Uncharacterized protein</fullName>
    </submittedName>
</protein>
<evidence type="ECO:0000313" key="1">
    <source>
        <dbReference type="EMBL" id="KAH3809615.1"/>
    </source>
</evidence>
<dbReference type="EMBL" id="JAIWYP010000006">
    <property type="protein sequence ID" value="KAH3809615.1"/>
    <property type="molecule type" value="Genomic_DNA"/>
</dbReference>